<evidence type="ECO:0000313" key="1">
    <source>
        <dbReference type="EMBL" id="SVD24740.1"/>
    </source>
</evidence>
<proteinExistence type="predicted"/>
<gene>
    <name evidence="1" type="ORF">METZ01_LOCUS377594</name>
</gene>
<protein>
    <submittedName>
        <fullName evidence="1">Uncharacterized protein</fullName>
    </submittedName>
</protein>
<sequence>FEDPRVHPVGIHHVFVNGKMAVKNQETTGILAGESVP</sequence>
<dbReference type="EMBL" id="UINC01138657">
    <property type="protein sequence ID" value="SVD24740.1"/>
    <property type="molecule type" value="Genomic_DNA"/>
</dbReference>
<organism evidence="1">
    <name type="scientific">marine metagenome</name>
    <dbReference type="NCBI Taxonomy" id="408172"/>
    <lineage>
        <taxon>unclassified sequences</taxon>
        <taxon>metagenomes</taxon>
        <taxon>ecological metagenomes</taxon>
    </lineage>
</organism>
<name>A0A382TRQ5_9ZZZZ</name>
<accession>A0A382TRQ5</accession>
<reference evidence="1" key="1">
    <citation type="submission" date="2018-05" db="EMBL/GenBank/DDBJ databases">
        <authorList>
            <person name="Lanie J.A."/>
            <person name="Ng W.-L."/>
            <person name="Kazmierczak K.M."/>
            <person name="Andrzejewski T.M."/>
            <person name="Davidsen T.M."/>
            <person name="Wayne K.J."/>
            <person name="Tettelin H."/>
            <person name="Glass J.I."/>
            <person name="Rusch D."/>
            <person name="Podicherti R."/>
            <person name="Tsui H.-C.T."/>
            <person name="Winkler M.E."/>
        </authorList>
    </citation>
    <scope>NUCLEOTIDE SEQUENCE</scope>
</reference>
<feature type="non-terminal residue" evidence="1">
    <location>
        <position position="1"/>
    </location>
</feature>
<dbReference type="AlphaFoldDB" id="A0A382TRQ5"/>